<gene>
    <name evidence="1" type="ORF">L1987_81825</name>
</gene>
<dbReference type="EMBL" id="CM042044">
    <property type="protein sequence ID" value="KAI3688117.1"/>
    <property type="molecule type" value="Genomic_DNA"/>
</dbReference>
<dbReference type="Proteomes" id="UP001056120">
    <property type="component" value="Linkage Group LG27"/>
</dbReference>
<organism evidence="1 2">
    <name type="scientific">Smallanthus sonchifolius</name>
    <dbReference type="NCBI Taxonomy" id="185202"/>
    <lineage>
        <taxon>Eukaryota</taxon>
        <taxon>Viridiplantae</taxon>
        <taxon>Streptophyta</taxon>
        <taxon>Embryophyta</taxon>
        <taxon>Tracheophyta</taxon>
        <taxon>Spermatophyta</taxon>
        <taxon>Magnoliopsida</taxon>
        <taxon>eudicotyledons</taxon>
        <taxon>Gunneridae</taxon>
        <taxon>Pentapetalae</taxon>
        <taxon>asterids</taxon>
        <taxon>campanulids</taxon>
        <taxon>Asterales</taxon>
        <taxon>Asteraceae</taxon>
        <taxon>Asteroideae</taxon>
        <taxon>Heliantheae alliance</taxon>
        <taxon>Millerieae</taxon>
        <taxon>Smallanthus</taxon>
    </lineage>
</organism>
<evidence type="ECO:0000313" key="2">
    <source>
        <dbReference type="Proteomes" id="UP001056120"/>
    </source>
</evidence>
<keyword evidence="2" id="KW-1185">Reference proteome</keyword>
<sequence>MSYNALLEYIRIVKQVESYSNIPENLIHSFKSYTMLEYQSDLQNEFSKPMPWIGMYIAKASLFCILAMVGDLLHGFRSKKLWFPCKYFTLNAASLTVIAVAMKLPVDLNNSMPGYVDQTAKLGSMSFMCTIMANSLPSLATMDVKELLTNIIDLAFLVITMVVNVCIQINTGVLSYYMDDEDSLEKIYDANDLSSQRHLCDRSVIALSYVVILLMLLIIHACSSLGILKSKQMLESEYKRAHEKALKDLESRRLTAEKLKQHLAERTLQNILNSLDSFITKAGNQQPDNLMKLLERSISFEGVEFFDRHYVPPLLSEEPLNCWSLHVVTLTSIALSLPNIQNNIVESLLSSVSEGLVYVTVVEETLNATDDYIIIQKAAKKLWLEVEIYHKWLGNKLQNHVPHLNTTRHILEWFRDTARNMVIEMASKDIGDQNDNSICKSIYANSMYRISETVPLSCRTNIVRVSQEELFEQLASMIADILAACFTNLPQVIATKCHKSVIEEREASVHAAAQLLGETKQIINNLHRELPSLNPN</sequence>
<reference evidence="1 2" key="2">
    <citation type="journal article" date="2022" name="Mol. Ecol. Resour.">
        <title>The genomes of chicory, endive, great burdock and yacon provide insights into Asteraceae paleo-polyploidization history and plant inulin production.</title>
        <authorList>
            <person name="Fan W."/>
            <person name="Wang S."/>
            <person name="Wang H."/>
            <person name="Wang A."/>
            <person name="Jiang F."/>
            <person name="Liu H."/>
            <person name="Zhao H."/>
            <person name="Xu D."/>
            <person name="Zhang Y."/>
        </authorList>
    </citation>
    <scope>NUCLEOTIDE SEQUENCE [LARGE SCALE GENOMIC DNA]</scope>
    <source>
        <strain evidence="2">cv. Yunnan</strain>
        <tissue evidence="1">Leaves</tissue>
    </source>
</reference>
<comment type="caution">
    <text evidence="1">The sequence shown here is derived from an EMBL/GenBank/DDBJ whole genome shotgun (WGS) entry which is preliminary data.</text>
</comment>
<proteinExistence type="predicted"/>
<name>A0ACB8YQV2_9ASTR</name>
<evidence type="ECO:0000313" key="1">
    <source>
        <dbReference type="EMBL" id="KAI3688117.1"/>
    </source>
</evidence>
<reference evidence="2" key="1">
    <citation type="journal article" date="2022" name="Mol. Ecol. Resour.">
        <title>The genomes of chicory, endive, great burdock and yacon provide insights into Asteraceae palaeo-polyploidization history and plant inulin production.</title>
        <authorList>
            <person name="Fan W."/>
            <person name="Wang S."/>
            <person name="Wang H."/>
            <person name="Wang A."/>
            <person name="Jiang F."/>
            <person name="Liu H."/>
            <person name="Zhao H."/>
            <person name="Xu D."/>
            <person name="Zhang Y."/>
        </authorList>
    </citation>
    <scope>NUCLEOTIDE SEQUENCE [LARGE SCALE GENOMIC DNA]</scope>
    <source>
        <strain evidence="2">cv. Yunnan</strain>
    </source>
</reference>
<protein>
    <submittedName>
        <fullName evidence="1">Uncharacterized protein</fullName>
    </submittedName>
</protein>
<accession>A0ACB8YQV2</accession>